<dbReference type="EMBL" id="BGPR01283598">
    <property type="protein sequence ID" value="GBN29785.1"/>
    <property type="molecule type" value="Genomic_DNA"/>
</dbReference>
<evidence type="ECO:0000313" key="2">
    <source>
        <dbReference type="Proteomes" id="UP000499080"/>
    </source>
</evidence>
<dbReference type="Proteomes" id="UP000499080">
    <property type="component" value="Unassembled WGS sequence"/>
</dbReference>
<name>A0A4Y2MRM8_ARAVE</name>
<sequence length="111" mass="12624">MTPGKVRVSRPPRGMPFNLKLWGGRLVRGRSTHIRKSTSTETFVLSILLMTTRQETLPSFGTFSKVTRNDHEVGETLQWKVNDLWNLTGSEPAKLCKRSQYRIKCASGWSS</sequence>
<dbReference type="AlphaFoldDB" id="A0A4Y2MRM8"/>
<keyword evidence="2" id="KW-1185">Reference proteome</keyword>
<comment type="caution">
    <text evidence="1">The sequence shown here is derived from an EMBL/GenBank/DDBJ whole genome shotgun (WGS) entry which is preliminary data.</text>
</comment>
<accession>A0A4Y2MRM8</accession>
<evidence type="ECO:0000313" key="1">
    <source>
        <dbReference type="EMBL" id="GBN29785.1"/>
    </source>
</evidence>
<reference evidence="1 2" key="1">
    <citation type="journal article" date="2019" name="Sci. Rep.">
        <title>Orb-weaving spider Araneus ventricosus genome elucidates the spidroin gene catalogue.</title>
        <authorList>
            <person name="Kono N."/>
            <person name="Nakamura H."/>
            <person name="Ohtoshi R."/>
            <person name="Moran D.A.P."/>
            <person name="Shinohara A."/>
            <person name="Yoshida Y."/>
            <person name="Fujiwara M."/>
            <person name="Mori M."/>
            <person name="Tomita M."/>
            <person name="Arakawa K."/>
        </authorList>
    </citation>
    <scope>NUCLEOTIDE SEQUENCE [LARGE SCALE GENOMIC DNA]</scope>
</reference>
<protein>
    <submittedName>
        <fullName evidence="1">Uncharacterized protein</fullName>
    </submittedName>
</protein>
<organism evidence="1 2">
    <name type="scientific">Araneus ventricosus</name>
    <name type="common">Orbweaver spider</name>
    <name type="synonym">Epeira ventricosa</name>
    <dbReference type="NCBI Taxonomy" id="182803"/>
    <lineage>
        <taxon>Eukaryota</taxon>
        <taxon>Metazoa</taxon>
        <taxon>Ecdysozoa</taxon>
        <taxon>Arthropoda</taxon>
        <taxon>Chelicerata</taxon>
        <taxon>Arachnida</taxon>
        <taxon>Araneae</taxon>
        <taxon>Araneomorphae</taxon>
        <taxon>Entelegynae</taxon>
        <taxon>Araneoidea</taxon>
        <taxon>Araneidae</taxon>
        <taxon>Araneus</taxon>
    </lineage>
</organism>
<gene>
    <name evidence="1" type="ORF">AVEN_109749_1</name>
</gene>
<proteinExistence type="predicted"/>